<dbReference type="AlphaFoldDB" id="A0A6A7B7I2"/>
<evidence type="ECO:0000256" key="1">
    <source>
        <dbReference type="SAM" id="Phobius"/>
    </source>
</evidence>
<reference evidence="2" key="1">
    <citation type="submission" date="2020-01" db="EMBL/GenBank/DDBJ databases">
        <authorList>
            <consortium name="DOE Joint Genome Institute"/>
            <person name="Haridas S."/>
            <person name="Albert R."/>
            <person name="Binder M."/>
            <person name="Bloem J."/>
            <person name="Labutti K."/>
            <person name="Salamov A."/>
            <person name="Andreopoulos B."/>
            <person name="Baker S.E."/>
            <person name="Barry K."/>
            <person name="Bills G."/>
            <person name="Bluhm B.H."/>
            <person name="Cannon C."/>
            <person name="Castanera R."/>
            <person name="Culley D.E."/>
            <person name="Daum C."/>
            <person name="Ezra D."/>
            <person name="Gonzalez J.B."/>
            <person name="Henrissat B."/>
            <person name="Kuo A."/>
            <person name="Liang C."/>
            <person name="Lipzen A."/>
            <person name="Lutzoni F."/>
            <person name="Magnuson J."/>
            <person name="Mondo S."/>
            <person name="Nolan M."/>
            <person name="Ohm R."/>
            <person name="Pangilinan J."/>
            <person name="Park H.-J."/>
            <person name="Ramirez L."/>
            <person name="Alfaro M."/>
            <person name="Sun H."/>
            <person name="Tritt A."/>
            <person name="Yoshinaga Y."/>
            <person name="Zwiers L.-H."/>
            <person name="Turgeon B.G."/>
            <person name="Goodwin S.B."/>
            <person name="Spatafora J.W."/>
            <person name="Crous P.W."/>
            <person name="Grigoriev I.V."/>
        </authorList>
    </citation>
    <scope>NUCLEOTIDE SEQUENCE</scope>
    <source>
        <strain evidence="2">IPT5</strain>
    </source>
</reference>
<protein>
    <submittedName>
        <fullName evidence="2">Uncharacterized protein</fullName>
    </submittedName>
</protein>
<gene>
    <name evidence="2" type="ORF">T440DRAFT_109428</name>
</gene>
<dbReference type="EMBL" id="MU006307">
    <property type="protein sequence ID" value="KAF2850248.1"/>
    <property type="molecule type" value="Genomic_DNA"/>
</dbReference>
<name>A0A6A7B7I2_9PLEO</name>
<keyword evidence="1" id="KW-0812">Transmembrane</keyword>
<evidence type="ECO:0000313" key="3">
    <source>
        <dbReference type="Proteomes" id="UP000799423"/>
    </source>
</evidence>
<organism evidence="2 3">
    <name type="scientific">Plenodomus tracheiphilus IPT5</name>
    <dbReference type="NCBI Taxonomy" id="1408161"/>
    <lineage>
        <taxon>Eukaryota</taxon>
        <taxon>Fungi</taxon>
        <taxon>Dikarya</taxon>
        <taxon>Ascomycota</taxon>
        <taxon>Pezizomycotina</taxon>
        <taxon>Dothideomycetes</taxon>
        <taxon>Pleosporomycetidae</taxon>
        <taxon>Pleosporales</taxon>
        <taxon>Pleosporineae</taxon>
        <taxon>Leptosphaeriaceae</taxon>
        <taxon>Plenodomus</taxon>
    </lineage>
</organism>
<dbReference type="Proteomes" id="UP000799423">
    <property type="component" value="Unassembled WGS sequence"/>
</dbReference>
<keyword evidence="1" id="KW-1133">Transmembrane helix</keyword>
<keyword evidence="1" id="KW-0472">Membrane</keyword>
<evidence type="ECO:0000313" key="2">
    <source>
        <dbReference type="EMBL" id="KAF2850248.1"/>
    </source>
</evidence>
<accession>A0A6A7B7I2</accession>
<keyword evidence="3" id="KW-1185">Reference proteome</keyword>
<sequence length="147" mass="16557">MRSDASGSTHAPRQVRCAWQPLLSQETLQKQDSRATRVFPTKSQVPSSRCGDAIRGAGLALALISRTRCAATSSRVLCLCRPIYIVICIYLYIEILLPRIHPHTLSILSSTLPATSKLQHNTTYTHYSHRLRPETYLRQATGRLHLY</sequence>
<feature type="transmembrane region" description="Helical" evidence="1">
    <location>
        <begin position="76"/>
        <end position="93"/>
    </location>
</feature>
<proteinExistence type="predicted"/>